<feature type="region of interest" description="Disordered" evidence="1">
    <location>
        <begin position="1"/>
        <end position="41"/>
    </location>
</feature>
<accession>A0A151MK23</accession>
<organism evidence="2 3">
    <name type="scientific">Alligator mississippiensis</name>
    <name type="common">American alligator</name>
    <dbReference type="NCBI Taxonomy" id="8496"/>
    <lineage>
        <taxon>Eukaryota</taxon>
        <taxon>Metazoa</taxon>
        <taxon>Chordata</taxon>
        <taxon>Craniata</taxon>
        <taxon>Vertebrata</taxon>
        <taxon>Euteleostomi</taxon>
        <taxon>Archelosauria</taxon>
        <taxon>Archosauria</taxon>
        <taxon>Crocodylia</taxon>
        <taxon>Alligatoridae</taxon>
        <taxon>Alligatorinae</taxon>
        <taxon>Alligator</taxon>
    </lineage>
</organism>
<name>A0A151MK23_ALLMI</name>
<dbReference type="EMBL" id="AKHW03005996">
    <property type="protein sequence ID" value="KYO24874.1"/>
    <property type="molecule type" value="Genomic_DNA"/>
</dbReference>
<dbReference type="AlphaFoldDB" id="A0A151MK23"/>
<evidence type="ECO:0000313" key="3">
    <source>
        <dbReference type="Proteomes" id="UP000050525"/>
    </source>
</evidence>
<proteinExistence type="predicted"/>
<evidence type="ECO:0000256" key="1">
    <source>
        <dbReference type="SAM" id="MobiDB-lite"/>
    </source>
</evidence>
<evidence type="ECO:0000313" key="2">
    <source>
        <dbReference type="EMBL" id="KYO24874.1"/>
    </source>
</evidence>
<gene>
    <name evidence="2" type="ORF">Y1Q_0023749</name>
</gene>
<sequence length="125" mass="13794">MTGKSQAAEARRGWQRHSQSCGNQGEAAATLGPSRLAGPVRPRIIPKCKQSKKRVPKFVLTNNLLPVAVIKGMLKGAGEAVIDWQRIHKQLNMVAVTFTTRMRTKQCSRILTRTALPQLSDCVFV</sequence>
<comment type="caution">
    <text evidence="2">The sequence shown here is derived from an EMBL/GenBank/DDBJ whole genome shotgun (WGS) entry which is preliminary data.</text>
</comment>
<keyword evidence="3" id="KW-1185">Reference proteome</keyword>
<protein>
    <submittedName>
        <fullName evidence="2">Uncharacterized protein</fullName>
    </submittedName>
</protein>
<dbReference type="Proteomes" id="UP000050525">
    <property type="component" value="Unassembled WGS sequence"/>
</dbReference>
<reference evidence="2 3" key="1">
    <citation type="journal article" date="2012" name="Genome Biol.">
        <title>Sequencing three crocodilian genomes to illuminate the evolution of archosaurs and amniotes.</title>
        <authorList>
            <person name="St John J.A."/>
            <person name="Braun E.L."/>
            <person name="Isberg S.R."/>
            <person name="Miles L.G."/>
            <person name="Chong A.Y."/>
            <person name="Gongora J."/>
            <person name="Dalzell P."/>
            <person name="Moran C."/>
            <person name="Bed'hom B."/>
            <person name="Abzhanov A."/>
            <person name="Burgess S.C."/>
            <person name="Cooksey A.M."/>
            <person name="Castoe T.A."/>
            <person name="Crawford N.G."/>
            <person name="Densmore L.D."/>
            <person name="Drew J.C."/>
            <person name="Edwards S.V."/>
            <person name="Faircloth B.C."/>
            <person name="Fujita M.K."/>
            <person name="Greenwold M.J."/>
            <person name="Hoffmann F.G."/>
            <person name="Howard J.M."/>
            <person name="Iguchi T."/>
            <person name="Janes D.E."/>
            <person name="Khan S.Y."/>
            <person name="Kohno S."/>
            <person name="de Koning A.J."/>
            <person name="Lance S.L."/>
            <person name="McCarthy F.M."/>
            <person name="McCormack J.E."/>
            <person name="Merchant M.E."/>
            <person name="Peterson D.G."/>
            <person name="Pollock D.D."/>
            <person name="Pourmand N."/>
            <person name="Raney B.J."/>
            <person name="Roessler K.A."/>
            <person name="Sanford J.R."/>
            <person name="Sawyer R.H."/>
            <person name="Schmidt C.J."/>
            <person name="Triplett E.W."/>
            <person name="Tuberville T.D."/>
            <person name="Venegas-Anaya M."/>
            <person name="Howard J.T."/>
            <person name="Jarvis E.D."/>
            <person name="Guillette L.J.Jr."/>
            <person name="Glenn T.C."/>
            <person name="Green R.E."/>
            <person name="Ray D.A."/>
        </authorList>
    </citation>
    <scope>NUCLEOTIDE SEQUENCE [LARGE SCALE GENOMIC DNA]</scope>
    <source>
        <strain evidence="2">KSC_2009_1</strain>
    </source>
</reference>